<evidence type="ECO:0000256" key="1">
    <source>
        <dbReference type="SAM" id="MobiDB-lite"/>
    </source>
</evidence>
<keyword evidence="3" id="KW-1185">Reference proteome</keyword>
<feature type="non-terminal residue" evidence="2">
    <location>
        <position position="91"/>
    </location>
</feature>
<evidence type="ECO:0000313" key="2">
    <source>
        <dbReference type="EMBL" id="KAG5463662.1"/>
    </source>
</evidence>
<feature type="region of interest" description="Disordered" evidence="1">
    <location>
        <begin position="1"/>
        <end position="32"/>
    </location>
</feature>
<proteinExistence type="predicted"/>
<dbReference type="Proteomes" id="UP000673691">
    <property type="component" value="Unassembled WGS sequence"/>
</dbReference>
<dbReference type="AlphaFoldDB" id="A0A8H8A277"/>
<feature type="region of interest" description="Disordered" evidence="1">
    <location>
        <begin position="72"/>
        <end position="91"/>
    </location>
</feature>
<reference evidence="2 3" key="1">
    <citation type="journal article" name="Sci. Rep.">
        <title>Genome-scale phylogenetic analyses confirm Olpidium as the closest living zoosporic fungus to the non-flagellated, terrestrial fungi.</title>
        <authorList>
            <person name="Chang Y."/>
            <person name="Rochon D."/>
            <person name="Sekimoto S."/>
            <person name="Wang Y."/>
            <person name="Chovatia M."/>
            <person name="Sandor L."/>
            <person name="Salamov A."/>
            <person name="Grigoriev I.V."/>
            <person name="Stajich J.E."/>
            <person name="Spatafora J.W."/>
        </authorList>
    </citation>
    <scope>NUCLEOTIDE SEQUENCE [LARGE SCALE GENOMIC DNA]</scope>
    <source>
        <strain evidence="2">S191</strain>
    </source>
</reference>
<dbReference type="EMBL" id="JAEFCI010000280">
    <property type="protein sequence ID" value="KAG5463662.1"/>
    <property type="molecule type" value="Genomic_DNA"/>
</dbReference>
<protein>
    <submittedName>
        <fullName evidence="2">Uncharacterized protein</fullName>
    </submittedName>
</protein>
<gene>
    <name evidence="2" type="ORF">BJ554DRAFT_5646</name>
</gene>
<name>A0A8H8A277_9FUNG</name>
<evidence type="ECO:0000313" key="3">
    <source>
        <dbReference type="Proteomes" id="UP000673691"/>
    </source>
</evidence>
<accession>A0A8H8A277</accession>
<organism evidence="2 3">
    <name type="scientific">Olpidium bornovanus</name>
    <dbReference type="NCBI Taxonomy" id="278681"/>
    <lineage>
        <taxon>Eukaryota</taxon>
        <taxon>Fungi</taxon>
        <taxon>Fungi incertae sedis</taxon>
        <taxon>Olpidiomycota</taxon>
        <taxon>Olpidiomycotina</taxon>
        <taxon>Olpidiomycetes</taxon>
        <taxon>Olpidiales</taxon>
        <taxon>Olpidiaceae</taxon>
        <taxon>Olpidium</taxon>
    </lineage>
</organism>
<comment type="caution">
    <text evidence="2">The sequence shown here is derived from an EMBL/GenBank/DDBJ whole genome shotgun (WGS) entry which is preliminary data.</text>
</comment>
<sequence length="91" mass="9788">MHNAYYQNGPCPPFPQSPINKSPAAHVDNNQKIPDLQKTTRVLGAVRADDLQARDGPVPRGEALRVLRGDTRGGAVWPAKNDRAVDGPAGH</sequence>